<comment type="similarity">
    <text evidence="2 5">Belongs to the RRF family.</text>
</comment>
<dbReference type="EMBL" id="VXPY01000059">
    <property type="protein sequence ID" value="MYD90380.1"/>
    <property type="molecule type" value="Genomic_DNA"/>
</dbReference>
<sequence>MVDELLSDMRERMEQSIKALQNDFDTIRTGRANSALVERMPVECYGAFSPLVQIASISVPDAQAILIRPYNPDDLTAIERAISTSELGINPQNDGKQIRLLIPPLTEERRRDLTKQVGARAEQGRVAVRNIRRDVISDLRDMESESMITEDDLHASRADVQKGTEEFIATIESLADAKVDDIMTL</sequence>
<dbReference type="GO" id="GO:0005737">
    <property type="term" value="C:cytoplasm"/>
    <property type="evidence" value="ECO:0007669"/>
    <property type="project" value="UniProtKB-SubCell"/>
</dbReference>
<dbReference type="SUPFAM" id="SSF55194">
    <property type="entry name" value="Ribosome recycling factor, RRF"/>
    <property type="match status" value="1"/>
</dbReference>
<dbReference type="CDD" id="cd00520">
    <property type="entry name" value="RRF"/>
    <property type="match status" value="1"/>
</dbReference>
<dbReference type="PANTHER" id="PTHR20982">
    <property type="entry name" value="RIBOSOME RECYCLING FACTOR"/>
    <property type="match status" value="1"/>
</dbReference>
<feature type="domain" description="Ribosome recycling factor" evidence="6">
    <location>
        <begin position="20"/>
        <end position="183"/>
    </location>
</feature>
<dbReference type="AlphaFoldDB" id="A0A6B1DRP7"/>
<evidence type="ECO:0000256" key="4">
    <source>
        <dbReference type="ARBA" id="ARBA00022917"/>
    </source>
</evidence>
<dbReference type="FunFam" id="3.30.1360.40:FF:000001">
    <property type="entry name" value="Ribosome-recycling factor"/>
    <property type="match status" value="1"/>
</dbReference>
<evidence type="ECO:0000256" key="1">
    <source>
        <dbReference type="ARBA" id="ARBA00004496"/>
    </source>
</evidence>
<name>A0A6B1DRP7_9CHLR</name>
<dbReference type="Gene3D" id="3.30.1360.40">
    <property type="match status" value="1"/>
</dbReference>
<comment type="caution">
    <text evidence="7">The sequence shown here is derived from an EMBL/GenBank/DDBJ whole genome shotgun (WGS) entry which is preliminary data.</text>
</comment>
<dbReference type="GO" id="GO:0043023">
    <property type="term" value="F:ribosomal large subunit binding"/>
    <property type="evidence" value="ECO:0007669"/>
    <property type="project" value="TreeGrafter"/>
</dbReference>
<evidence type="ECO:0000313" key="7">
    <source>
        <dbReference type="EMBL" id="MYD90380.1"/>
    </source>
</evidence>
<dbReference type="FunFam" id="1.10.132.20:FF:000001">
    <property type="entry name" value="Ribosome-recycling factor"/>
    <property type="match status" value="1"/>
</dbReference>
<dbReference type="GO" id="GO:0006415">
    <property type="term" value="P:translational termination"/>
    <property type="evidence" value="ECO:0007669"/>
    <property type="project" value="UniProtKB-UniRule"/>
</dbReference>
<dbReference type="PANTHER" id="PTHR20982:SF3">
    <property type="entry name" value="MITOCHONDRIAL RIBOSOME RECYCLING FACTOR PSEUDO 1"/>
    <property type="match status" value="1"/>
</dbReference>
<comment type="function">
    <text evidence="5">Responsible for the release of ribosomes from messenger RNA at the termination of protein biosynthesis. May increase the efficiency of translation by recycling ribosomes from one round of translation to another.</text>
</comment>
<dbReference type="Pfam" id="PF01765">
    <property type="entry name" value="RRF"/>
    <property type="match status" value="1"/>
</dbReference>
<proteinExistence type="inferred from homology"/>
<protein>
    <recommendedName>
        <fullName evidence="5">Ribosome-recycling factor</fullName>
        <shortName evidence="5">RRF</shortName>
    </recommendedName>
    <alternativeName>
        <fullName evidence="5">Ribosome-releasing factor</fullName>
    </alternativeName>
</protein>
<comment type="subcellular location">
    <subcellularLocation>
        <location evidence="1 5">Cytoplasm</location>
    </subcellularLocation>
</comment>
<gene>
    <name evidence="5" type="primary">frr</name>
    <name evidence="7" type="ORF">F4Y08_08620</name>
</gene>
<dbReference type="HAMAP" id="MF_00040">
    <property type="entry name" value="RRF"/>
    <property type="match status" value="1"/>
</dbReference>
<accession>A0A6B1DRP7</accession>
<evidence type="ECO:0000259" key="6">
    <source>
        <dbReference type="Pfam" id="PF01765"/>
    </source>
</evidence>
<evidence type="ECO:0000256" key="3">
    <source>
        <dbReference type="ARBA" id="ARBA00022490"/>
    </source>
</evidence>
<keyword evidence="3 5" id="KW-0963">Cytoplasm</keyword>
<dbReference type="Gene3D" id="1.10.132.20">
    <property type="entry name" value="Ribosome-recycling factor"/>
    <property type="match status" value="1"/>
</dbReference>
<dbReference type="InterPro" id="IPR023584">
    <property type="entry name" value="Ribosome_recyc_fac_dom"/>
</dbReference>
<evidence type="ECO:0000256" key="5">
    <source>
        <dbReference type="HAMAP-Rule" id="MF_00040"/>
    </source>
</evidence>
<organism evidence="7">
    <name type="scientific">Caldilineaceae bacterium SB0662_bin_9</name>
    <dbReference type="NCBI Taxonomy" id="2605258"/>
    <lineage>
        <taxon>Bacteria</taxon>
        <taxon>Bacillati</taxon>
        <taxon>Chloroflexota</taxon>
        <taxon>Caldilineae</taxon>
        <taxon>Caldilineales</taxon>
        <taxon>Caldilineaceae</taxon>
    </lineage>
</organism>
<dbReference type="NCBIfam" id="TIGR00496">
    <property type="entry name" value="frr"/>
    <property type="match status" value="1"/>
</dbReference>
<dbReference type="InterPro" id="IPR036191">
    <property type="entry name" value="RRF_sf"/>
</dbReference>
<keyword evidence="4 5" id="KW-0648">Protein biosynthesis</keyword>
<reference evidence="7" key="1">
    <citation type="submission" date="2019-09" db="EMBL/GenBank/DDBJ databases">
        <title>Characterisation of the sponge microbiome using genome-centric metagenomics.</title>
        <authorList>
            <person name="Engelberts J.P."/>
            <person name="Robbins S.J."/>
            <person name="De Goeij J.M."/>
            <person name="Aranda M."/>
            <person name="Bell S.C."/>
            <person name="Webster N.S."/>
        </authorList>
    </citation>
    <scope>NUCLEOTIDE SEQUENCE</scope>
    <source>
        <strain evidence="7">SB0662_bin_9</strain>
    </source>
</reference>
<dbReference type="InterPro" id="IPR002661">
    <property type="entry name" value="Ribosome_recyc_fac"/>
</dbReference>
<evidence type="ECO:0000256" key="2">
    <source>
        <dbReference type="ARBA" id="ARBA00005912"/>
    </source>
</evidence>